<evidence type="ECO:0000256" key="12">
    <source>
        <dbReference type="RuleBase" id="RU010713"/>
    </source>
</evidence>
<dbReference type="EMBL" id="KQ971380">
    <property type="protein sequence ID" value="EEZ97262.1"/>
    <property type="molecule type" value="Genomic_DNA"/>
</dbReference>
<reference evidence="13 14" key="2">
    <citation type="journal article" date="2010" name="Nucleic Acids Res.">
        <title>BeetleBase in 2010: revisions to provide comprehensive genomic information for Tribolium castaneum.</title>
        <authorList>
            <person name="Kim H.S."/>
            <person name="Murphy T."/>
            <person name="Xia J."/>
            <person name="Caragea D."/>
            <person name="Park Y."/>
            <person name="Beeman R.W."/>
            <person name="Lorenzen M.D."/>
            <person name="Butcher S."/>
            <person name="Manak J.R."/>
            <person name="Brown S.J."/>
        </authorList>
    </citation>
    <scope>GENOME REANNOTATION</scope>
    <source>
        <strain evidence="13 14">Georgia GA2</strain>
    </source>
</reference>
<evidence type="ECO:0000313" key="13">
    <source>
        <dbReference type="EMBL" id="EEZ97262.1"/>
    </source>
</evidence>
<dbReference type="PhylomeDB" id="D6X4I8"/>
<dbReference type="GO" id="GO:0034220">
    <property type="term" value="P:monoatomic ion transmembrane transport"/>
    <property type="evidence" value="ECO:0007669"/>
    <property type="project" value="UniProtKB-KW"/>
</dbReference>
<evidence type="ECO:0000256" key="7">
    <source>
        <dbReference type="ARBA" id="ARBA00022949"/>
    </source>
</evidence>
<comment type="similarity">
    <text evidence="12">Belongs to the pannexin family.</text>
</comment>
<organism evidence="13 14">
    <name type="scientific">Tribolium castaneum</name>
    <name type="common">Red flour beetle</name>
    <dbReference type="NCBI Taxonomy" id="7070"/>
    <lineage>
        <taxon>Eukaryota</taxon>
        <taxon>Metazoa</taxon>
        <taxon>Ecdysozoa</taxon>
        <taxon>Arthropoda</taxon>
        <taxon>Hexapoda</taxon>
        <taxon>Insecta</taxon>
        <taxon>Pterygota</taxon>
        <taxon>Neoptera</taxon>
        <taxon>Endopterygota</taxon>
        <taxon>Coleoptera</taxon>
        <taxon>Polyphaga</taxon>
        <taxon>Cucujiformia</taxon>
        <taxon>Tenebrionidae</taxon>
        <taxon>Tenebrionidae incertae sedis</taxon>
        <taxon>Tribolium</taxon>
    </lineage>
</organism>
<evidence type="ECO:0000256" key="1">
    <source>
        <dbReference type="ARBA" id="ARBA00004610"/>
    </source>
</evidence>
<feature type="transmembrane region" description="Helical" evidence="12">
    <location>
        <begin position="111"/>
        <end position="133"/>
    </location>
</feature>
<dbReference type="PRINTS" id="PR01262">
    <property type="entry name" value="INNEXIN"/>
</dbReference>
<dbReference type="OrthoDB" id="5867527at2759"/>
<keyword evidence="3 12" id="KW-0813">Transport</keyword>
<reference evidence="13 14" key="1">
    <citation type="journal article" date="2008" name="Nature">
        <title>The genome of the model beetle and pest Tribolium castaneum.</title>
        <authorList>
            <consortium name="Tribolium Genome Sequencing Consortium"/>
            <person name="Richards S."/>
            <person name="Gibbs R.A."/>
            <person name="Weinstock G.M."/>
            <person name="Brown S.J."/>
            <person name="Denell R."/>
            <person name="Beeman R.W."/>
            <person name="Gibbs R."/>
            <person name="Beeman R.W."/>
            <person name="Brown S.J."/>
            <person name="Bucher G."/>
            <person name="Friedrich M."/>
            <person name="Grimmelikhuijzen C.J."/>
            <person name="Klingler M."/>
            <person name="Lorenzen M."/>
            <person name="Richards S."/>
            <person name="Roth S."/>
            <person name="Schroder R."/>
            <person name="Tautz D."/>
            <person name="Zdobnov E.M."/>
            <person name="Muzny D."/>
            <person name="Gibbs R.A."/>
            <person name="Weinstock G.M."/>
            <person name="Attaway T."/>
            <person name="Bell S."/>
            <person name="Buhay C.J."/>
            <person name="Chandrabose M.N."/>
            <person name="Chavez D."/>
            <person name="Clerk-Blankenburg K.P."/>
            <person name="Cree A."/>
            <person name="Dao M."/>
            <person name="Davis C."/>
            <person name="Chacko J."/>
            <person name="Dinh H."/>
            <person name="Dugan-Rocha S."/>
            <person name="Fowler G."/>
            <person name="Garner T.T."/>
            <person name="Garnes J."/>
            <person name="Gnirke A."/>
            <person name="Hawes A."/>
            <person name="Hernandez J."/>
            <person name="Hines S."/>
            <person name="Holder M."/>
            <person name="Hume J."/>
            <person name="Jhangiani S.N."/>
            <person name="Joshi V."/>
            <person name="Khan Z.M."/>
            <person name="Jackson L."/>
            <person name="Kovar C."/>
            <person name="Kowis A."/>
            <person name="Lee S."/>
            <person name="Lewis L.R."/>
            <person name="Margolis J."/>
            <person name="Morgan M."/>
            <person name="Nazareth L.V."/>
            <person name="Nguyen N."/>
            <person name="Okwuonu G."/>
            <person name="Parker D."/>
            <person name="Richards S."/>
            <person name="Ruiz S.J."/>
            <person name="Santibanez J."/>
            <person name="Savard J."/>
            <person name="Scherer S.E."/>
            <person name="Schneider B."/>
            <person name="Sodergren E."/>
            <person name="Tautz D."/>
            <person name="Vattahil S."/>
            <person name="Villasana D."/>
            <person name="White C.S."/>
            <person name="Wright R."/>
            <person name="Park Y."/>
            <person name="Beeman R.W."/>
            <person name="Lord J."/>
            <person name="Oppert B."/>
            <person name="Lorenzen M."/>
            <person name="Brown S."/>
            <person name="Wang L."/>
            <person name="Savard J."/>
            <person name="Tautz D."/>
            <person name="Richards S."/>
            <person name="Weinstock G."/>
            <person name="Gibbs R.A."/>
            <person name="Liu Y."/>
            <person name="Worley K."/>
            <person name="Weinstock G."/>
            <person name="Elsik C.G."/>
            <person name="Reese J.T."/>
            <person name="Elhaik E."/>
            <person name="Landan G."/>
            <person name="Graur D."/>
            <person name="Arensburger P."/>
            <person name="Atkinson P."/>
            <person name="Beeman R.W."/>
            <person name="Beidler J."/>
            <person name="Brown S.J."/>
            <person name="Demuth J.P."/>
            <person name="Drury D.W."/>
            <person name="Du Y.Z."/>
            <person name="Fujiwara H."/>
            <person name="Lorenzen M."/>
            <person name="Maselli V."/>
            <person name="Osanai M."/>
            <person name="Park Y."/>
            <person name="Robertson H.M."/>
            <person name="Tu Z."/>
            <person name="Wang J.J."/>
            <person name="Wang S."/>
            <person name="Richards S."/>
            <person name="Song H."/>
            <person name="Zhang L."/>
            <person name="Sodergren E."/>
            <person name="Werner D."/>
            <person name="Stanke M."/>
            <person name="Morgenstern B."/>
            <person name="Solovyev V."/>
            <person name="Kosarev P."/>
            <person name="Brown G."/>
            <person name="Chen H.C."/>
            <person name="Ermolaeva O."/>
            <person name="Hlavina W."/>
            <person name="Kapustin Y."/>
            <person name="Kiryutin B."/>
            <person name="Kitts P."/>
            <person name="Maglott D."/>
            <person name="Pruitt K."/>
            <person name="Sapojnikov V."/>
            <person name="Souvorov A."/>
            <person name="Mackey A.J."/>
            <person name="Waterhouse R.M."/>
            <person name="Wyder S."/>
            <person name="Zdobnov E.M."/>
            <person name="Zdobnov E.M."/>
            <person name="Wyder S."/>
            <person name="Kriventseva E.V."/>
            <person name="Kadowaki T."/>
            <person name="Bork P."/>
            <person name="Aranda M."/>
            <person name="Bao R."/>
            <person name="Beermann A."/>
            <person name="Berns N."/>
            <person name="Bolognesi R."/>
            <person name="Bonneton F."/>
            <person name="Bopp D."/>
            <person name="Brown S.J."/>
            <person name="Bucher G."/>
            <person name="Butts T."/>
            <person name="Chaumot A."/>
            <person name="Denell R.E."/>
            <person name="Ferrier D.E."/>
            <person name="Friedrich M."/>
            <person name="Gordon C.M."/>
            <person name="Jindra M."/>
            <person name="Klingler M."/>
            <person name="Lan Q."/>
            <person name="Lattorff H.M."/>
            <person name="Laudet V."/>
            <person name="von Levetsow C."/>
            <person name="Liu Z."/>
            <person name="Lutz R."/>
            <person name="Lynch J.A."/>
            <person name="da Fonseca R.N."/>
            <person name="Posnien N."/>
            <person name="Reuter R."/>
            <person name="Roth S."/>
            <person name="Savard J."/>
            <person name="Schinko J.B."/>
            <person name="Schmitt C."/>
            <person name="Schoppmeier M."/>
            <person name="Schroder R."/>
            <person name="Shippy T.D."/>
            <person name="Simonnet F."/>
            <person name="Marques-Souza H."/>
            <person name="Tautz D."/>
            <person name="Tomoyasu Y."/>
            <person name="Trauner J."/>
            <person name="Van der Zee M."/>
            <person name="Vervoort M."/>
            <person name="Wittkopp N."/>
            <person name="Wimmer E.A."/>
            <person name="Yang X."/>
            <person name="Jones A.K."/>
            <person name="Sattelle D.B."/>
            <person name="Ebert P.R."/>
            <person name="Nelson D."/>
            <person name="Scott J.G."/>
            <person name="Beeman R.W."/>
            <person name="Muthukrishnan S."/>
            <person name="Kramer K.J."/>
            <person name="Arakane Y."/>
            <person name="Beeman R.W."/>
            <person name="Zhu Q."/>
            <person name="Hogenkamp D."/>
            <person name="Dixit R."/>
            <person name="Oppert B."/>
            <person name="Jiang H."/>
            <person name="Zou Z."/>
            <person name="Marshall J."/>
            <person name="Elpidina E."/>
            <person name="Vinokurov K."/>
            <person name="Oppert C."/>
            <person name="Zou Z."/>
            <person name="Evans J."/>
            <person name="Lu Z."/>
            <person name="Zhao P."/>
            <person name="Sumathipala N."/>
            <person name="Altincicek B."/>
            <person name="Vilcinskas A."/>
            <person name="Williams M."/>
            <person name="Hultmark D."/>
            <person name="Hetru C."/>
            <person name="Jiang H."/>
            <person name="Grimmelikhuijzen C.J."/>
            <person name="Hauser F."/>
            <person name="Cazzamali G."/>
            <person name="Williamson M."/>
            <person name="Park Y."/>
            <person name="Li B."/>
            <person name="Tanaka Y."/>
            <person name="Predel R."/>
            <person name="Neupert S."/>
            <person name="Schachtner J."/>
            <person name="Verleyen P."/>
            <person name="Raible F."/>
            <person name="Bork P."/>
            <person name="Friedrich M."/>
            <person name="Walden K.K."/>
            <person name="Robertson H.M."/>
            <person name="Angeli S."/>
            <person name="Foret S."/>
            <person name="Bucher G."/>
            <person name="Schuetz S."/>
            <person name="Maleszka R."/>
            <person name="Wimmer E.A."/>
            <person name="Beeman R.W."/>
            <person name="Lorenzen M."/>
            <person name="Tomoyasu Y."/>
            <person name="Miller S.C."/>
            <person name="Grossmann D."/>
            <person name="Bucher G."/>
        </authorList>
    </citation>
    <scope>NUCLEOTIDE SEQUENCE [LARGE SCALE GENOMIC DNA]</scope>
    <source>
        <strain evidence="13 14">Georgia GA2</strain>
    </source>
</reference>
<keyword evidence="14" id="KW-1185">Reference proteome</keyword>
<keyword evidence="5 12" id="KW-0812">Transmembrane</keyword>
<evidence type="ECO:0000256" key="5">
    <source>
        <dbReference type="ARBA" id="ARBA00022692"/>
    </source>
</evidence>
<evidence type="ECO:0000256" key="9">
    <source>
        <dbReference type="ARBA" id="ARBA00023065"/>
    </source>
</evidence>
<evidence type="ECO:0000256" key="10">
    <source>
        <dbReference type="ARBA" id="ARBA00023136"/>
    </source>
</evidence>
<dbReference type="GO" id="GO:0005886">
    <property type="term" value="C:plasma membrane"/>
    <property type="evidence" value="ECO:0000318"/>
    <property type="project" value="GO_Central"/>
</dbReference>
<evidence type="ECO:0000256" key="8">
    <source>
        <dbReference type="ARBA" id="ARBA00022989"/>
    </source>
</evidence>
<dbReference type="PANTHER" id="PTHR11893:SF38">
    <property type="entry name" value="INNEXIN INX7"/>
    <property type="match status" value="1"/>
</dbReference>
<accession>D6X4I8</accession>
<dbReference type="HOGENOM" id="CLU_035763_1_1_1"/>
<dbReference type="AlphaFoldDB" id="D6X4I8"/>
<evidence type="ECO:0000256" key="3">
    <source>
        <dbReference type="ARBA" id="ARBA00022448"/>
    </source>
</evidence>
<keyword evidence="10 12" id="KW-0472">Membrane</keyword>
<dbReference type="PROSITE" id="PS51013">
    <property type="entry name" value="PANNEXIN"/>
    <property type="match status" value="1"/>
</dbReference>
<proteinExistence type="inferred from homology"/>
<evidence type="ECO:0000256" key="2">
    <source>
        <dbReference type="ARBA" id="ARBA00004651"/>
    </source>
</evidence>
<dbReference type="STRING" id="7070.D6X4I8"/>
<keyword evidence="4" id="KW-1003">Cell membrane</keyword>
<evidence type="ECO:0000256" key="4">
    <source>
        <dbReference type="ARBA" id="ARBA00022475"/>
    </source>
</evidence>
<dbReference type="GO" id="GO:0005243">
    <property type="term" value="F:gap junction channel activity"/>
    <property type="evidence" value="ECO:0000318"/>
    <property type="project" value="GO_Central"/>
</dbReference>
<name>D6X4I8_TRICA</name>
<dbReference type="Pfam" id="PF00876">
    <property type="entry name" value="Innexin"/>
    <property type="match status" value="1"/>
</dbReference>
<evidence type="ECO:0000313" key="14">
    <source>
        <dbReference type="Proteomes" id="UP000007266"/>
    </source>
</evidence>
<keyword evidence="11 12" id="KW-0407">Ion channel</keyword>
<dbReference type="GO" id="GO:0007602">
    <property type="term" value="P:phototransduction"/>
    <property type="evidence" value="ECO:0000318"/>
    <property type="project" value="GO_Central"/>
</dbReference>
<evidence type="ECO:0000256" key="11">
    <source>
        <dbReference type="ARBA" id="ARBA00023303"/>
    </source>
</evidence>
<gene>
    <name evidence="12" type="primary">inx</name>
    <name evidence="13" type="synonym">AUGUSTUS-3.0.2_11062</name>
    <name evidence="13" type="ORF">TcasGA2_TC011062</name>
</gene>
<feature type="transmembrane region" description="Helical" evidence="12">
    <location>
        <begin position="271"/>
        <end position="295"/>
    </location>
</feature>
<protein>
    <recommendedName>
        <fullName evidence="12">Innexin</fullName>
    </recommendedName>
</protein>
<comment type="subcellular location">
    <subcellularLocation>
        <location evidence="1">Cell junction</location>
        <location evidence="1">Gap junction</location>
    </subcellularLocation>
    <subcellularLocation>
        <location evidence="2 12">Cell membrane</location>
        <topology evidence="2 12">Multi-pass membrane protein</topology>
    </subcellularLocation>
</comment>
<keyword evidence="6" id="KW-0303">Gap junction</keyword>
<dbReference type="Proteomes" id="UP000007266">
    <property type="component" value="Linkage group 10"/>
</dbReference>
<keyword evidence="8 12" id="KW-1133">Transmembrane helix</keyword>
<evidence type="ECO:0000256" key="6">
    <source>
        <dbReference type="ARBA" id="ARBA00022868"/>
    </source>
</evidence>
<comment type="function">
    <text evidence="12">Structural component of the gap junctions.</text>
</comment>
<dbReference type="eggNOG" id="ENOG502QS4R">
    <property type="taxonomic scope" value="Eukaryota"/>
</dbReference>
<dbReference type="PANTHER" id="PTHR11893">
    <property type="entry name" value="INNEXIN"/>
    <property type="match status" value="1"/>
</dbReference>
<feature type="transmembrane region" description="Helical" evidence="12">
    <location>
        <begin position="28"/>
        <end position="46"/>
    </location>
</feature>
<keyword evidence="7" id="KW-0965">Cell junction</keyword>
<sequence>MLGLFEVIKDKFKPKLNAVAIDNWAFKLHYRVTTLLFFIATILVTFREYIGEHIKCINDMPKAGFDRVIETFCFFSTTFTVIDDFTYGPLAHPGVAPYGIGSKQPIRKHSYYQWVPFVLFGQGIMFYLTHLLWKVMEDNTIEKLVLGLNRTKLALETDEINDRQDKRIRINRIKSIFLERLKITKSWTWWFILCELLNVGNVIVQIYITQKFLGGQFYTLGTKVVTVGPQILDEVFPKVTKCSFHTYGPSGSIQIHDALCIMALNIVNEKIFVFLWFWYILLFIASCLIVFWRFLTVLFYKKCMTFNQFIFGHGKLHYWNLNLVVKQCSYHDWLLLKYLAKNMDGLVFRELFMDISEELEERKPLFMLAQGDKGTDMAKFD</sequence>
<feature type="transmembrane region" description="Helical" evidence="12">
    <location>
        <begin position="187"/>
        <end position="208"/>
    </location>
</feature>
<dbReference type="GO" id="GO:0005921">
    <property type="term" value="C:gap junction"/>
    <property type="evidence" value="ECO:0000318"/>
    <property type="project" value="GO_Central"/>
</dbReference>
<dbReference type="OMA" id="QCVLMAN"/>
<keyword evidence="9 12" id="KW-0406">Ion transport</keyword>
<dbReference type="InterPro" id="IPR000990">
    <property type="entry name" value="Innexin"/>
</dbReference>